<keyword evidence="1" id="KW-0238">DNA-binding</keyword>
<dbReference type="RefSeq" id="WP_073079294.1">
    <property type="nucleotide sequence ID" value="NZ_FQXV01000008.1"/>
</dbReference>
<dbReference type="SUPFAM" id="SSF46785">
    <property type="entry name" value="Winged helix' DNA-binding domain"/>
    <property type="match status" value="1"/>
</dbReference>
<organism evidence="1 2">
    <name type="scientific">Sporobacter termitidis DSM 10068</name>
    <dbReference type="NCBI Taxonomy" id="1123282"/>
    <lineage>
        <taxon>Bacteria</taxon>
        <taxon>Bacillati</taxon>
        <taxon>Bacillota</taxon>
        <taxon>Clostridia</taxon>
        <taxon>Eubacteriales</taxon>
        <taxon>Oscillospiraceae</taxon>
        <taxon>Sporobacter</taxon>
    </lineage>
</organism>
<dbReference type="PANTHER" id="PTHR33221">
    <property type="entry name" value="WINGED HELIX-TURN-HELIX TRANSCRIPTIONAL REGULATOR, RRF2 FAMILY"/>
    <property type="match status" value="1"/>
</dbReference>
<sequence length="149" mass="16276">MIRNSRFSVAVHSLMMIAASQGKLKMTSGLIAESTGMNAVTIRHVFLRLKSAGLIEVKPGPGGAKLAMAPAEITLYAIYAAVEEYLFSDMFHLNQNSAEWCPVGRNVNYILTCRLESVIAAAIEQLRSVTLLDLLDDLGKIERDFSALC</sequence>
<dbReference type="Gene3D" id="1.10.10.10">
    <property type="entry name" value="Winged helix-like DNA-binding domain superfamily/Winged helix DNA-binding domain"/>
    <property type="match status" value="1"/>
</dbReference>
<evidence type="ECO:0000313" key="1">
    <source>
        <dbReference type="EMBL" id="SHI10103.1"/>
    </source>
</evidence>
<gene>
    <name evidence="1" type="ORF">SAMN02745823_02412</name>
</gene>
<dbReference type="GO" id="GO:0005829">
    <property type="term" value="C:cytosol"/>
    <property type="evidence" value="ECO:0007669"/>
    <property type="project" value="TreeGrafter"/>
</dbReference>
<dbReference type="PROSITE" id="PS51197">
    <property type="entry name" value="HTH_RRF2_2"/>
    <property type="match status" value="1"/>
</dbReference>
<dbReference type="PANTHER" id="PTHR33221:SF15">
    <property type="entry name" value="HTH-TYPE TRANSCRIPTIONAL REGULATOR YWGB-RELATED"/>
    <property type="match status" value="1"/>
</dbReference>
<dbReference type="Proteomes" id="UP000183995">
    <property type="component" value="Unassembled WGS sequence"/>
</dbReference>
<dbReference type="OrthoDB" id="213028at2"/>
<reference evidence="1 2" key="1">
    <citation type="submission" date="2016-11" db="EMBL/GenBank/DDBJ databases">
        <authorList>
            <person name="Jaros S."/>
            <person name="Januszkiewicz K."/>
            <person name="Wedrychowicz H."/>
        </authorList>
    </citation>
    <scope>NUCLEOTIDE SEQUENCE [LARGE SCALE GENOMIC DNA]</scope>
    <source>
        <strain evidence="1 2">DSM 10068</strain>
    </source>
</reference>
<evidence type="ECO:0000313" key="2">
    <source>
        <dbReference type="Proteomes" id="UP000183995"/>
    </source>
</evidence>
<dbReference type="STRING" id="1123282.SAMN02745823_02412"/>
<accession>A0A1M5YEZ6</accession>
<dbReference type="Pfam" id="PF02082">
    <property type="entry name" value="Rrf2"/>
    <property type="match status" value="1"/>
</dbReference>
<dbReference type="EMBL" id="FQXV01000008">
    <property type="protein sequence ID" value="SHI10103.1"/>
    <property type="molecule type" value="Genomic_DNA"/>
</dbReference>
<dbReference type="InterPro" id="IPR036388">
    <property type="entry name" value="WH-like_DNA-bd_sf"/>
</dbReference>
<dbReference type="GO" id="GO:0003677">
    <property type="term" value="F:DNA binding"/>
    <property type="evidence" value="ECO:0007669"/>
    <property type="project" value="UniProtKB-KW"/>
</dbReference>
<keyword evidence="2" id="KW-1185">Reference proteome</keyword>
<dbReference type="InterPro" id="IPR000944">
    <property type="entry name" value="Tscrpt_reg_Rrf2"/>
</dbReference>
<proteinExistence type="predicted"/>
<name>A0A1M5YEZ6_9FIRM</name>
<dbReference type="AlphaFoldDB" id="A0A1M5YEZ6"/>
<dbReference type="InterPro" id="IPR036390">
    <property type="entry name" value="WH_DNA-bd_sf"/>
</dbReference>
<dbReference type="GO" id="GO:0003700">
    <property type="term" value="F:DNA-binding transcription factor activity"/>
    <property type="evidence" value="ECO:0007669"/>
    <property type="project" value="TreeGrafter"/>
</dbReference>
<protein>
    <submittedName>
        <fullName evidence="1">DNA-binding transcriptional regulator, IscR family</fullName>
    </submittedName>
</protein>